<organism evidence="8 9">
    <name type="scientific">Teredinibacter turnerae (strain ATCC 39867 / T7901)</name>
    <dbReference type="NCBI Taxonomy" id="377629"/>
    <lineage>
        <taxon>Bacteria</taxon>
        <taxon>Pseudomonadati</taxon>
        <taxon>Pseudomonadota</taxon>
        <taxon>Gammaproteobacteria</taxon>
        <taxon>Cellvibrionales</taxon>
        <taxon>Cellvibrionaceae</taxon>
        <taxon>Teredinibacter</taxon>
    </lineage>
</organism>
<feature type="compositionally biased region" description="Polar residues" evidence="5">
    <location>
        <begin position="11"/>
        <end position="21"/>
    </location>
</feature>
<feature type="domain" description="Core-binding (CB)" evidence="7">
    <location>
        <begin position="20"/>
        <end position="94"/>
    </location>
</feature>
<keyword evidence="3" id="KW-0233">DNA recombination</keyword>
<dbReference type="PROSITE" id="PS51898">
    <property type="entry name" value="TYR_RECOMBINASE"/>
    <property type="match status" value="1"/>
</dbReference>
<dbReference type="InterPro" id="IPR002104">
    <property type="entry name" value="Integrase_catalytic"/>
</dbReference>
<dbReference type="GO" id="GO:0003677">
    <property type="term" value="F:DNA binding"/>
    <property type="evidence" value="ECO:0007669"/>
    <property type="project" value="UniProtKB-UniRule"/>
</dbReference>
<protein>
    <submittedName>
        <fullName evidence="8">Site-specific recombinase, phage integrase family</fullName>
    </submittedName>
</protein>
<dbReference type="SUPFAM" id="SSF56349">
    <property type="entry name" value="DNA breaking-rejoining enzymes"/>
    <property type="match status" value="1"/>
</dbReference>
<dbReference type="InterPro" id="IPR044068">
    <property type="entry name" value="CB"/>
</dbReference>
<dbReference type="EMBL" id="CP001614">
    <property type="protein sequence ID" value="ACR10876.1"/>
    <property type="molecule type" value="Genomic_DNA"/>
</dbReference>
<dbReference type="AlphaFoldDB" id="C5BK18"/>
<feature type="region of interest" description="Disordered" evidence="5">
    <location>
        <begin position="1"/>
        <end position="23"/>
    </location>
</feature>
<evidence type="ECO:0000256" key="5">
    <source>
        <dbReference type="SAM" id="MobiDB-lite"/>
    </source>
</evidence>
<proteinExistence type="predicted"/>
<keyword evidence="9" id="KW-1185">Reference proteome</keyword>
<evidence type="ECO:0000256" key="2">
    <source>
        <dbReference type="ARBA" id="ARBA00023125"/>
    </source>
</evidence>
<dbReference type="Proteomes" id="UP000009080">
    <property type="component" value="Chromosome"/>
</dbReference>
<keyword evidence="2 4" id="KW-0238">DNA-binding</keyword>
<reference evidence="8 9" key="1">
    <citation type="journal article" date="2009" name="PLoS ONE">
        <title>The complete genome of Teredinibacter turnerae T7901: an intracellular endosymbiont of marine wood-boring bivalves (shipworms).</title>
        <authorList>
            <person name="Yang J.C."/>
            <person name="Madupu R."/>
            <person name="Durkin A.S."/>
            <person name="Ekborg N.A."/>
            <person name="Pedamallu C.S."/>
            <person name="Hostetler J.B."/>
            <person name="Radune D."/>
            <person name="Toms B.S."/>
            <person name="Henrissat B."/>
            <person name="Coutinho P.M."/>
            <person name="Schwarz S."/>
            <person name="Field L."/>
            <person name="Trindade-Silva A.E."/>
            <person name="Soares C.A.G."/>
            <person name="Elshahawi S."/>
            <person name="Hanora A."/>
            <person name="Schmidt E.W."/>
            <person name="Haygood M.G."/>
            <person name="Posfai J."/>
            <person name="Benner J."/>
            <person name="Madinger C."/>
            <person name="Nove J."/>
            <person name="Anton B."/>
            <person name="Chaudhary K."/>
            <person name="Foster J."/>
            <person name="Holman A."/>
            <person name="Kumar S."/>
            <person name="Lessard P.A."/>
            <person name="Luyten Y.A."/>
            <person name="Slatko B."/>
            <person name="Wood N."/>
            <person name="Wu B."/>
            <person name="Teplitski M."/>
            <person name="Mougous J.D."/>
            <person name="Ward N."/>
            <person name="Eisen J.A."/>
            <person name="Badger J.H."/>
            <person name="Distel D.L."/>
        </authorList>
    </citation>
    <scope>NUCLEOTIDE SEQUENCE [LARGE SCALE GENOMIC DNA]</scope>
    <source>
        <strain evidence="9">ATCC 39867 / T7901</strain>
    </source>
</reference>
<dbReference type="GO" id="GO:0006310">
    <property type="term" value="P:DNA recombination"/>
    <property type="evidence" value="ECO:0007669"/>
    <property type="project" value="UniProtKB-KW"/>
</dbReference>
<dbReference type="InterPro" id="IPR011010">
    <property type="entry name" value="DNA_brk_join_enz"/>
</dbReference>
<feature type="domain" description="Tyr recombinase" evidence="6">
    <location>
        <begin position="120"/>
        <end position="319"/>
    </location>
</feature>
<dbReference type="HOGENOM" id="CLU_047407_1_1_6"/>
<dbReference type="KEGG" id="ttu:TERTU_2261"/>
<evidence type="ECO:0000256" key="4">
    <source>
        <dbReference type="PROSITE-ProRule" id="PRU01248"/>
    </source>
</evidence>
<evidence type="ECO:0000313" key="9">
    <source>
        <dbReference type="Proteomes" id="UP000009080"/>
    </source>
</evidence>
<evidence type="ECO:0000256" key="3">
    <source>
        <dbReference type="ARBA" id="ARBA00023172"/>
    </source>
</evidence>
<dbReference type="STRING" id="377629.TERTU_2261"/>
<evidence type="ECO:0000259" key="6">
    <source>
        <dbReference type="PROSITE" id="PS51898"/>
    </source>
</evidence>
<sequence length="333" mass="37513">MDKNNAGLTLRNEQAPSTQQTNHEELQKYLRAATADNTRKTYQSAIRQFEKWGGRLPTERETVVRYLLDKASALNPRTLSLHLTAISQWHYYQGFADPVRDPVVRKTLEGITRTHARPKQKAKALRLEHIAHMTTYLRALPKSKQTSRDLALLLVGFFGAFRRSELVAIQLEHLVWEPEGVLVRLPRSKTDQSGSGLMRALPASKNSSCCPVVALKGWIKIANLTDGHLFRRVNRWGAVGDRPLAAGTVNERLKAIGEACGFDFVPDMSSHSLRRGLSTSAARERVDFALIKKQGGWRSDSTVWEYIEEGQQFDENAANILLEKMARLVSVEN</sequence>
<dbReference type="InterPro" id="IPR010998">
    <property type="entry name" value="Integrase_recombinase_N"/>
</dbReference>
<dbReference type="Gene3D" id="1.10.443.10">
    <property type="entry name" value="Intergrase catalytic core"/>
    <property type="match status" value="1"/>
</dbReference>
<dbReference type="Gene3D" id="1.10.150.130">
    <property type="match status" value="1"/>
</dbReference>
<dbReference type="PANTHER" id="PTHR34605:SF4">
    <property type="entry name" value="DNA ADENINE METHYLTRANSFERASE"/>
    <property type="match status" value="1"/>
</dbReference>
<evidence type="ECO:0000259" key="7">
    <source>
        <dbReference type="PROSITE" id="PS51900"/>
    </source>
</evidence>
<evidence type="ECO:0000313" key="8">
    <source>
        <dbReference type="EMBL" id="ACR10876.1"/>
    </source>
</evidence>
<dbReference type="CDD" id="cd00799">
    <property type="entry name" value="INT_Cre_C"/>
    <property type="match status" value="1"/>
</dbReference>
<name>C5BK18_TERTT</name>
<keyword evidence="1" id="KW-0229">DNA integration</keyword>
<dbReference type="InterPro" id="IPR013762">
    <property type="entry name" value="Integrase-like_cat_sf"/>
</dbReference>
<dbReference type="SUPFAM" id="SSF47823">
    <property type="entry name" value="lambda integrase-like, N-terminal domain"/>
    <property type="match status" value="1"/>
</dbReference>
<dbReference type="OrthoDB" id="5914130at2"/>
<accession>C5BK18</accession>
<gene>
    <name evidence="8" type="ordered locus">TERTU_2261</name>
</gene>
<dbReference type="PANTHER" id="PTHR34605">
    <property type="entry name" value="PHAGE_INTEGRASE DOMAIN-CONTAINING PROTEIN"/>
    <property type="match status" value="1"/>
</dbReference>
<evidence type="ECO:0000256" key="1">
    <source>
        <dbReference type="ARBA" id="ARBA00022908"/>
    </source>
</evidence>
<dbReference type="GO" id="GO:0015074">
    <property type="term" value="P:DNA integration"/>
    <property type="evidence" value="ECO:0007669"/>
    <property type="project" value="UniProtKB-KW"/>
</dbReference>
<dbReference type="InterPro" id="IPR052925">
    <property type="entry name" value="Phage_Integrase-like_Recomb"/>
</dbReference>
<dbReference type="Pfam" id="PF00589">
    <property type="entry name" value="Phage_integrase"/>
    <property type="match status" value="1"/>
</dbReference>
<dbReference type="RefSeq" id="WP_015816988.1">
    <property type="nucleotide sequence ID" value="NC_012997.1"/>
</dbReference>
<dbReference type="eggNOG" id="COG0582">
    <property type="taxonomic scope" value="Bacteria"/>
</dbReference>
<dbReference type="PROSITE" id="PS51900">
    <property type="entry name" value="CB"/>
    <property type="match status" value="1"/>
</dbReference>